<dbReference type="Proteomes" id="UP000321230">
    <property type="component" value="Unassembled WGS sequence"/>
</dbReference>
<gene>
    <name evidence="2" type="ORF">GWA01_19210</name>
</gene>
<reference evidence="2 3" key="1">
    <citation type="submission" date="2019-07" db="EMBL/GenBank/DDBJ databases">
        <title>Whole genome shotgun sequence of Gluconobacter wancherniae NBRC 103581.</title>
        <authorList>
            <person name="Hosoyama A."/>
            <person name="Uohara A."/>
            <person name="Ohji S."/>
            <person name="Ichikawa N."/>
        </authorList>
    </citation>
    <scope>NUCLEOTIDE SEQUENCE [LARGE SCALE GENOMIC DNA]</scope>
    <source>
        <strain evidence="2 3">NBRC 103581</strain>
    </source>
</reference>
<dbReference type="PANTHER" id="PTHR22617">
    <property type="entry name" value="CHEMOTAXIS SENSOR HISTIDINE KINASE-RELATED"/>
    <property type="match status" value="1"/>
</dbReference>
<evidence type="ECO:0000259" key="1">
    <source>
        <dbReference type="PROSITE" id="PS50851"/>
    </source>
</evidence>
<keyword evidence="3" id="KW-1185">Reference proteome</keyword>
<dbReference type="SUPFAM" id="SSF50341">
    <property type="entry name" value="CheW-like"/>
    <property type="match status" value="1"/>
</dbReference>
<organism evidence="2 3">
    <name type="scientific">Gluconobacter wancherniae NBRC 103581</name>
    <dbReference type="NCBI Taxonomy" id="656744"/>
    <lineage>
        <taxon>Bacteria</taxon>
        <taxon>Pseudomonadati</taxon>
        <taxon>Pseudomonadota</taxon>
        <taxon>Alphaproteobacteria</taxon>
        <taxon>Acetobacterales</taxon>
        <taxon>Acetobacteraceae</taxon>
        <taxon>Gluconobacter</taxon>
    </lineage>
</organism>
<dbReference type="Pfam" id="PF01584">
    <property type="entry name" value="CheW"/>
    <property type="match status" value="1"/>
</dbReference>
<proteinExistence type="predicted"/>
<dbReference type="GO" id="GO:0006935">
    <property type="term" value="P:chemotaxis"/>
    <property type="evidence" value="ECO:0007669"/>
    <property type="project" value="InterPro"/>
</dbReference>
<dbReference type="Gene3D" id="2.40.50.180">
    <property type="entry name" value="CheA-289, Domain 4"/>
    <property type="match status" value="1"/>
</dbReference>
<dbReference type="EMBL" id="BJUZ01000002">
    <property type="protein sequence ID" value="GEK94151.1"/>
    <property type="molecule type" value="Genomic_DNA"/>
</dbReference>
<dbReference type="InterPro" id="IPR039315">
    <property type="entry name" value="CheW"/>
</dbReference>
<name>A0A511B3P8_9PROT</name>
<dbReference type="GO" id="GO:0007165">
    <property type="term" value="P:signal transduction"/>
    <property type="evidence" value="ECO:0007669"/>
    <property type="project" value="InterPro"/>
</dbReference>
<sequence>MEKVLIFTVGSQTYALDAACISEIRGKIQPTPLPGSPKEILGIINIRGKIFPVIDLGVRLSSDVVGEKKVIIIVESKEKSIGILVDNVSDIEDSSKFTLQNLPSTTPKNIQNLVTAIMSEGDRMIFFLEAEKIISEIAAV</sequence>
<dbReference type="PANTHER" id="PTHR22617:SF23">
    <property type="entry name" value="CHEMOTAXIS PROTEIN CHEW"/>
    <property type="match status" value="1"/>
</dbReference>
<dbReference type="RefSeq" id="WP_186819529.1">
    <property type="nucleotide sequence ID" value="NZ_BARC01000006.1"/>
</dbReference>
<evidence type="ECO:0000313" key="3">
    <source>
        <dbReference type="Proteomes" id="UP000321230"/>
    </source>
</evidence>
<protein>
    <submittedName>
        <fullName evidence="2">Chemotaxis protein CheW</fullName>
    </submittedName>
</protein>
<dbReference type="AlphaFoldDB" id="A0A511B3P8"/>
<accession>A0A511B3P8</accession>
<dbReference type="Gene3D" id="2.30.30.40">
    <property type="entry name" value="SH3 Domains"/>
    <property type="match status" value="1"/>
</dbReference>
<dbReference type="InterPro" id="IPR036061">
    <property type="entry name" value="CheW-like_dom_sf"/>
</dbReference>
<evidence type="ECO:0000313" key="2">
    <source>
        <dbReference type="EMBL" id="GEK94151.1"/>
    </source>
</evidence>
<dbReference type="InterPro" id="IPR002545">
    <property type="entry name" value="CheW-lke_dom"/>
</dbReference>
<comment type="caution">
    <text evidence="2">The sequence shown here is derived from an EMBL/GenBank/DDBJ whole genome shotgun (WGS) entry which is preliminary data.</text>
</comment>
<feature type="domain" description="CheW-like" evidence="1">
    <location>
        <begin position="1"/>
        <end position="139"/>
    </location>
</feature>
<dbReference type="GO" id="GO:0005829">
    <property type="term" value="C:cytosol"/>
    <property type="evidence" value="ECO:0007669"/>
    <property type="project" value="TreeGrafter"/>
</dbReference>
<dbReference type="PROSITE" id="PS50851">
    <property type="entry name" value="CHEW"/>
    <property type="match status" value="1"/>
</dbReference>
<dbReference type="SMART" id="SM00260">
    <property type="entry name" value="CheW"/>
    <property type="match status" value="1"/>
</dbReference>